<feature type="transmembrane region" description="Helical" evidence="7">
    <location>
        <begin position="219"/>
        <end position="244"/>
    </location>
</feature>
<keyword evidence="10" id="KW-1185">Reference proteome</keyword>
<protein>
    <submittedName>
        <fullName evidence="9">MFS transporter</fullName>
    </submittedName>
</protein>
<feature type="transmembrane region" description="Helical" evidence="7">
    <location>
        <begin position="20"/>
        <end position="42"/>
    </location>
</feature>
<evidence type="ECO:0000256" key="3">
    <source>
        <dbReference type="ARBA" id="ARBA00022475"/>
    </source>
</evidence>
<sequence>MAAVPSFVRHLIPDRGPIRVLAASNLARTIGNGVLISVTVLFFTRSVGIPATQVGLGMTLAAVLGMLVSIPAGRVADVLGARTAAIAFVALQGLTICTYALAGGFVGFVVASTLVVSAQSAADAARGALVAGVTKGKDRVRARAYLRSITNIGVSIGAVAGGVALHFDSRAGYVSLLFAAGLLYVVAGLVFLKAPNVPPAVKSAEDGGPTWVVLRDRPFAVVALLNAVLVMNGGILTVALPIWIAERTEAPTWVYSGILLLNTVMVVLFQVRASQGAEDVEGGARALRRCGVLLAMCCGLFALAAGQPAWPAVVALGLGALVHVFGELLYSAGSWALAYELAPEHAQGQYQGLFGMSTQLGSVVTPVAATTLVIGLGWPGWLVFAVVLLAAGLAAPAVARWAQGTRPQQPAESALPA</sequence>
<accession>A0ABV9Y6G8</accession>
<evidence type="ECO:0000256" key="2">
    <source>
        <dbReference type="ARBA" id="ARBA00022448"/>
    </source>
</evidence>
<dbReference type="PANTHER" id="PTHR23517:SF2">
    <property type="entry name" value="MULTIDRUG RESISTANCE PROTEIN MDTH"/>
    <property type="match status" value="1"/>
</dbReference>
<dbReference type="PANTHER" id="PTHR23517">
    <property type="entry name" value="RESISTANCE PROTEIN MDTM, PUTATIVE-RELATED-RELATED"/>
    <property type="match status" value="1"/>
</dbReference>
<name>A0ABV9Y6G8_9PSEU</name>
<feature type="transmembrane region" description="Helical" evidence="7">
    <location>
        <begin position="54"/>
        <end position="73"/>
    </location>
</feature>
<evidence type="ECO:0000259" key="8">
    <source>
        <dbReference type="PROSITE" id="PS50850"/>
    </source>
</evidence>
<keyword evidence="4 7" id="KW-0812">Transmembrane</keyword>
<feature type="transmembrane region" description="Helical" evidence="7">
    <location>
        <begin position="290"/>
        <end position="310"/>
    </location>
</feature>
<evidence type="ECO:0000256" key="1">
    <source>
        <dbReference type="ARBA" id="ARBA00004651"/>
    </source>
</evidence>
<reference evidence="10" key="1">
    <citation type="journal article" date="2019" name="Int. J. Syst. Evol. Microbiol.">
        <title>The Global Catalogue of Microorganisms (GCM) 10K type strain sequencing project: providing services to taxonomists for standard genome sequencing and annotation.</title>
        <authorList>
            <consortium name="The Broad Institute Genomics Platform"/>
            <consortium name="The Broad Institute Genome Sequencing Center for Infectious Disease"/>
            <person name="Wu L."/>
            <person name="Ma J."/>
        </authorList>
    </citation>
    <scope>NUCLEOTIDE SEQUENCE [LARGE SCALE GENOMIC DNA]</scope>
    <source>
        <strain evidence="10">KCTC 12848</strain>
    </source>
</reference>
<dbReference type="Proteomes" id="UP001595833">
    <property type="component" value="Unassembled WGS sequence"/>
</dbReference>
<keyword evidence="3" id="KW-1003">Cell membrane</keyword>
<feature type="transmembrane region" description="Helical" evidence="7">
    <location>
        <begin position="380"/>
        <end position="399"/>
    </location>
</feature>
<keyword evidence="5 7" id="KW-1133">Transmembrane helix</keyword>
<comment type="subcellular location">
    <subcellularLocation>
        <location evidence="1">Cell membrane</location>
        <topology evidence="1">Multi-pass membrane protein</topology>
    </subcellularLocation>
</comment>
<feature type="transmembrane region" description="Helical" evidence="7">
    <location>
        <begin position="85"/>
        <end position="116"/>
    </location>
</feature>
<keyword evidence="6 7" id="KW-0472">Membrane</keyword>
<gene>
    <name evidence="9" type="ORF">ACFPFM_25865</name>
</gene>
<feature type="transmembrane region" description="Helical" evidence="7">
    <location>
        <begin position="144"/>
        <end position="167"/>
    </location>
</feature>
<dbReference type="InterPro" id="IPR020846">
    <property type="entry name" value="MFS_dom"/>
</dbReference>
<evidence type="ECO:0000313" key="10">
    <source>
        <dbReference type="Proteomes" id="UP001595833"/>
    </source>
</evidence>
<feature type="transmembrane region" description="Helical" evidence="7">
    <location>
        <begin position="173"/>
        <end position="192"/>
    </location>
</feature>
<evidence type="ECO:0000313" key="9">
    <source>
        <dbReference type="EMBL" id="MFC5057160.1"/>
    </source>
</evidence>
<dbReference type="Gene3D" id="1.20.1250.20">
    <property type="entry name" value="MFS general substrate transporter like domains"/>
    <property type="match status" value="1"/>
</dbReference>
<feature type="transmembrane region" description="Helical" evidence="7">
    <location>
        <begin position="316"/>
        <end position="341"/>
    </location>
</feature>
<comment type="caution">
    <text evidence="9">The sequence shown here is derived from an EMBL/GenBank/DDBJ whole genome shotgun (WGS) entry which is preliminary data.</text>
</comment>
<dbReference type="Pfam" id="PF07690">
    <property type="entry name" value="MFS_1"/>
    <property type="match status" value="1"/>
</dbReference>
<dbReference type="InterPro" id="IPR036259">
    <property type="entry name" value="MFS_trans_sf"/>
</dbReference>
<evidence type="ECO:0000256" key="4">
    <source>
        <dbReference type="ARBA" id="ARBA00022692"/>
    </source>
</evidence>
<evidence type="ECO:0000256" key="5">
    <source>
        <dbReference type="ARBA" id="ARBA00022989"/>
    </source>
</evidence>
<dbReference type="InterPro" id="IPR011701">
    <property type="entry name" value="MFS"/>
</dbReference>
<dbReference type="EMBL" id="JBHSJB010000027">
    <property type="protein sequence ID" value="MFC5057160.1"/>
    <property type="molecule type" value="Genomic_DNA"/>
</dbReference>
<dbReference type="PROSITE" id="PS50850">
    <property type="entry name" value="MFS"/>
    <property type="match status" value="1"/>
</dbReference>
<organism evidence="9 10">
    <name type="scientific">Saccharothrix xinjiangensis</name>
    <dbReference type="NCBI Taxonomy" id="204798"/>
    <lineage>
        <taxon>Bacteria</taxon>
        <taxon>Bacillati</taxon>
        <taxon>Actinomycetota</taxon>
        <taxon>Actinomycetes</taxon>
        <taxon>Pseudonocardiales</taxon>
        <taxon>Pseudonocardiaceae</taxon>
        <taxon>Saccharothrix</taxon>
    </lineage>
</organism>
<dbReference type="RefSeq" id="WP_344043431.1">
    <property type="nucleotide sequence ID" value="NZ_BAAAKE010000045.1"/>
</dbReference>
<keyword evidence="2" id="KW-0813">Transport</keyword>
<dbReference type="InterPro" id="IPR050171">
    <property type="entry name" value="MFS_Transporters"/>
</dbReference>
<evidence type="ECO:0000256" key="6">
    <source>
        <dbReference type="ARBA" id="ARBA00023136"/>
    </source>
</evidence>
<feature type="domain" description="Major facilitator superfamily (MFS) profile" evidence="8">
    <location>
        <begin position="17"/>
        <end position="403"/>
    </location>
</feature>
<evidence type="ECO:0000256" key="7">
    <source>
        <dbReference type="SAM" id="Phobius"/>
    </source>
</evidence>
<feature type="transmembrane region" description="Helical" evidence="7">
    <location>
        <begin position="353"/>
        <end position="374"/>
    </location>
</feature>
<feature type="transmembrane region" description="Helical" evidence="7">
    <location>
        <begin position="250"/>
        <end position="269"/>
    </location>
</feature>
<dbReference type="SUPFAM" id="SSF103473">
    <property type="entry name" value="MFS general substrate transporter"/>
    <property type="match status" value="1"/>
</dbReference>
<proteinExistence type="predicted"/>